<dbReference type="Proteomes" id="UP001201262">
    <property type="component" value="Unassembled WGS sequence"/>
</dbReference>
<keyword evidence="1" id="KW-0472">Membrane</keyword>
<sequence>MFNFLALCIWVTQSFAANSTAVEGWQFDGNSRSTFDILWSCSSTIFACTWTALHTNVPERNKSDFQIGVRKAWQFFFALMAPELIAWTAAQELWPCQRAIPPAQAYDHRDLIISPSHTKWTFAQSLQTEDEWLYIIDSKLMLALIKADIVRCSDLRDRDIKDRAKADSLAKAFTVLQSTWAVINVVARAGYKLPISLIELSTVAYVICGLLTYAFWWHKPKDMTTPIMINLRYTRDNLPQEIRNITDENPQKWVHWREVPPEENFFAMPQIIRRVHRRVFTEKTFREVADTGSQAFTRREEAALDAFAILAAILFCCVHIAAWNFLFPTQTEQIAWRIFTLIAVSMACVAYLVGQAPLFARLLAKIISIPSCMKALVDPTASFTMLEIYLNVGAYQVYCVARLGIFALMLSSLRALPVGCYISIDWLASIPHL</sequence>
<reference evidence="3" key="1">
    <citation type="submission" date="2021-12" db="EMBL/GenBank/DDBJ databases">
        <title>Convergent genome expansion in fungi linked to evolution of root-endophyte symbiosis.</title>
        <authorList>
            <consortium name="DOE Joint Genome Institute"/>
            <person name="Ke Y.-H."/>
            <person name="Bonito G."/>
            <person name="Liao H.-L."/>
            <person name="Looney B."/>
            <person name="Rojas-Flechas A."/>
            <person name="Nash J."/>
            <person name="Hameed K."/>
            <person name="Schadt C."/>
            <person name="Martin F."/>
            <person name="Crous P.W."/>
            <person name="Miettinen O."/>
            <person name="Magnuson J.K."/>
            <person name="Labbe J."/>
            <person name="Jacobson D."/>
            <person name="Doktycz M.J."/>
            <person name="Veneault-Fourrey C."/>
            <person name="Kuo A."/>
            <person name="Mondo S."/>
            <person name="Calhoun S."/>
            <person name="Riley R."/>
            <person name="Ohm R."/>
            <person name="LaButti K."/>
            <person name="Andreopoulos B."/>
            <person name="Pangilinan J."/>
            <person name="Nolan M."/>
            <person name="Tritt A."/>
            <person name="Clum A."/>
            <person name="Lipzen A."/>
            <person name="Daum C."/>
            <person name="Barry K."/>
            <person name="Grigoriev I.V."/>
            <person name="Vilgalys R."/>
        </authorList>
    </citation>
    <scope>NUCLEOTIDE SEQUENCE</scope>
    <source>
        <strain evidence="3">PMI_201</strain>
    </source>
</reference>
<evidence type="ECO:0000313" key="3">
    <source>
        <dbReference type="EMBL" id="KAH8691169.1"/>
    </source>
</evidence>
<feature type="signal peptide" evidence="2">
    <location>
        <begin position="1"/>
        <end position="16"/>
    </location>
</feature>
<dbReference type="PANTHER" id="PTHR35043">
    <property type="entry name" value="TRANSCRIPTION FACTOR DOMAIN-CONTAINING PROTEIN"/>
    <property type="match status" value="1"/>
</dbReference>
<dbReference type="PANTHER" id="PTHR35043:SF7">
    <property type="entry name" value="TRANSCRIPTION FACTOR DOMAIN-CONTAINING PROTEIN"/>
    <property type="match status" value="1"/>
</dbReference>
<evidence type="ECO:0000256" key="2">
    <source>
        <dbReference type="SAM" id="SignalP"/>
    </source>
</evidence>
<proteinExistence type="predicted"/>
<organism evidence="3 4">
    <name type="scientific">Talaromyces proteolyticus</name>
    <dbReference type="NCBI Taxonomy" id="1131652"/>
    <lineage>
        <taxon>Eukaryota</taxon>
        <taxon>Fungi</taxon>
        <taxon>Dikarya</taxon>
        <taxon>Ascomycota</taxon>
        <taxon>Pezizomycotina</taxon>
        <taxon>Eurotiomycetes</taxon>
        <taxon>Eurotiomycetidae</taxon>
        <taxon>Eurotiales</taxon>
        <taxon>Trichocomaceae</taxon>
        <taxon>Talaromyces</taxon>
        <taxon>Talaromyces sect. Bacilispori</taxon>
    </lineage>
</organism>
<gene>
    <name evidence="3" type="ORF">BGW36DRAFT_400515</name>
</gene>
<feature type="transmembrane region" description="Helical" evidence="1">
    <location>
        <begin position="193"/>
        <end position="216"/>
    </location>
</feature>
<dbReference type="AlphaFoldDB" id="A0AAD4KFY8"/>
<evidence type="ECO:0000313" key="4">
    <source>
        <dbReference type="Proteomes" id="UP001201262"/>
    </source>
</evidence>
<feature type="chain" id="PRO_5041962534" evidence="2">
    <location>
        <begin position="17"/>
        <end position="433"/>
    </location>
</feature>
<dbReference type="GeneID" id="70248926"/>
<keyword evidence="4" id="KW-1185">Reference proteome</keyword>
<accession>A0AAD4KFY8</accession>
<evidence type="ECO:0000256" key="1">
    <source>
        <dbReference type="SAM" id="Phobius"/>
    </source>
</evidence>
<comment type="caution">
    <text evidence="3">The sequence shown here is derived from an EMBL/GenBank/DDBJ whole genome shotgun (WGS) entry which is preliminary data.</text>
</comment>
<feature type="transmembrane region" description="Helical" evidence="1">
    <location>
        <begin position="302"/>
        <end position="322"/>
    </location>
</feature>
<dbReference type="EMBL" id="JAJTJA010000012">
    <property type="protein sequence ID" value="KAH8691169.1"/>
    <property type="molecule type" value="Genomic_DNA"/>
</dbReference>
<keyword evidence="2" id="KW-0732">Signal</keyword>
<keyword evidence="1" id="KW-1133">Transmembrane helix</keyword>
<protein>
    <submittedName>
        <fullName evidence="3">Uncharacterized protein</fullName>
    </submittedName>
</protein>
<dbReference type="RefSeq" id="XP_046067261.1">
    <property type="nucleotide sequence ID" value="XM_046218639.1"/>
</dbReference>
<name>A0AAD4KFY8_9EURO</name>
<feature type="transmembrane region" description="Helical" evidence="1">
    <location>
        <begin position="334"/>
        <end position="353"/>
    </location>
</feature>
<keyword evidence="1" id="KW-0812">Transmembrane</keyword>